<feature type="transmembrane region" description="Helical" evidence="6">
    <location>
        <begin position="120"/>
        <end position="140"/>
    </location>
</feature>
<feature type="transmembrane region" description="Helical" evidence="6">
    <location>
        <begin position="354"/>
        <end position="376"/>
    </location>
</feature>
<dbReference type="Gene3D" id="1.20.1250.20">
    <property type="entry name" value="MFS general substrate transporter like domains"/>
    <property type="match status" value="1"/>
</dbReference>
<feature type="transmembrane region" description="Helical" evidence="6">
    <location>
        <begin position="207"/>
        <end position="228"/>
    </location>
</feature>
<dbReference type="Pfam" id="PF06609">
    <property type="entry name" value="TRI12"/>
    <property type="match status" value="1"/>
</dbReference>
<feature type="transmembrane region" description="Helical" evidence="6">
    <location>
        <begin position="318"/>
        <end position="348"/>
    </location>
</feature>
<dbReference type="AlphaFoldDB" id="A0A2V1DAX3"/>
<dbReference type="InterPro" id="IPR010573">
    <property type="entry name" value="MFS_Str1/Tri12-like"/>
</dbReference>
<evidence type="ECO:0000313" key="9">
    <source>
        <dbReference type="Proteomes" id="UP000244855"/>
    </source>
</evidence>
<dbReference type="Proteomes" id="UP000244855">
    <property type="component" value="Unassembled WGS sequence"/>
</dbReference>
<feature type="transmembrane region" description="Helical" evidence="6">
    <location>
        <begin position="177"/>
        <end position="201"/>
    </location>
</feature>
<dbReference type="EMBL" id="KZ805503">
    <property type="protein sequence ID" value="PVH95250.1"/>
    <property type="molecule type" value="Genomic_DNA"/>
</dbReference>
<dbReference type="SUPFAM" id="SSF103473">
    <property type="entry name" value="MFS general substrate transporter"/>
    <property type="match status" value="1"/>
</dbReference>
<evidence type="ECO:0000256" key="4">
    <source>
        <dbReference type="ARBA" id="ARBA00022989"/>
    </source>
</evidence>
<evidence type="ECO:0000256" key="1">
    <source>
        <dbReference type="ARBA" id="ARBA00004141"/>
    </source>
</evidence>
<keyword evidence="5 6" id="KW-0472">Membrane</keyword>
<name>A0A2V1DAX3_9PLEO</name>
<dbReference type="PANTHER" id="PTHR23501:SF109">
    <property type="entry name" value="MAJOR FACILITATOR SUPERFAMILY (MFS) PROFILE DOMAIN-CONTAINING PROTEIN-RELATED"/>
    <property type="match status" value="1"/>
</dbReference>
<organism evidence="8 9">
    <name type="scientific">Periconia macrospinosa</name>
    <dbReference type="NCBI Taxonomy" id="97972"/>
    <lineage>
        <taxon>Eukaryota</taxon>
        <taxon>Fungi</taxon>
        <taxon>Dikarya</taxon>
        <taxon>Ascomycota</taxon>
        <taxon>Pezizomycotina</taxon>
        <taxon>Dothideomycetes</taxon>
        <taxon>Pleosporomycetidae</taxon>
        <taxon>Pleosporales</taxon>
        <taxon>Massarineae</taxon>
        <taxon>Periconiaceae</taxon>
        <taxon>Periconia</taxon>
    </lineage>
</organism>
<feature type="transmembrane region" description="Helical" evidence="6">
    <location>
        <begin position="383"/>
        <end position="404"/>
    </location>
</feature>
<dbReference type="GO" id="GO:0022857">
    <property type="term" value="F:transmembrane transporter activity"/>
    <property type="evidence" value="ECO:0007669"/>
    <property type="project" value="InterPro"/>
</dbReference>
<evidence type="ECO:0000256" key="2">
    <source>
        <dbReference type="ARBA" id="ARBA00022448"/>
    </source>
</evidence>
<comment type="subcellular location">
    <subcellularLocation>
        <location evidence="1">Membrane</location>
        <topology evidence="1">Multi-pass membrane protein</topology>
    </subcellularLocation>
</comment>
<accession>A0A2V1DAX3</accession>
<dbReference type="InterPro" id="IPR036259">
    <property type="entry name" value="MFS_trans_sf"/>
</dbReference>
<dbReference type="GO" id="GO:0005886">
    <property type="term" value="C:plasma membrane"/>
    <property type="evidence" value="ECO:0007669"/>
    <property type="project" value="TreeGrafter"/>
</dbReference>
<sequence length="579" mass="62328">MTEKQETKCHDIEHAPSTTTRHEDITLAQSTPNYTLTPDDTNTTNPLTLPVLLSALFLGTSFTGPIMFGFILVTPILVQLSQRLGGSSISFWIPSGWGAAAAVGFSVAGRLSDIFGRRPVILFGQALTIVGGVVACTAATMEQVIAGEVVLGMAIGTVSVAYAGITEILPNKYRGIGLAWTEFNLAAWAVPSTILANVFVSNASWRIMFYICIGYGAFSLIGTYLVYFPPSHPRPDDKTKWQQFKELDFVGAFLFTAGLIVFLYGLNSGGKTYAWSSAGTVAPLVFGVVVFGAAFVYDALVPTDPLFPWYLIKEFRQYSALIVLVFVAGMVFFAASALNAQTILYLFTADPIKIGVYSLASGFGQLIGGVAVPALVHHIKHVHYQLAFAVFMQTLFFGLAALITPTTLNWLMAVQLLAMFPFGWITLNCYTTASLNVPQRDLGVAIGIIGTFRSVGGSVGSVIFSSIFEQTAEHEVAKRIADTAAVGGIYEATAVKELVEMVGLTLIGVPSQGTDHGNVSPALFQRCLTAARYAYAYSFRVTWLASIPFGVIAILAAIAVRDPSRHFTNHVEVKLGKRN</sequence>
<feature type="transmembrane region" description="Helical" evidence="6">
    <location>
        <begin position="541"/>
        <end position="560"/>
    </location>
</feature>
<keyword evidence="9" id="KW-1185">Reference proteome</keyword>
<evidence type="ECO:0000259" key="7">
    <source>
        <dbReference type="PROSITE" id="PS50850"/>
    </source>
</evidence>
<proteinExistence type="predicted"/>
<feature type="transmembrane region" description="Helical" evidence="6">
    <location>
        <begin position="442"/>
        <end position="468"/>
    </location>
</feature>
<keyword evidence="2" id="KW-0813">Transport</keyword>
<feature type="transmembrane region" description="Helical" evidence="6">
    <location>
        <begin position="410"/>
        <end position="430"/>
    </location>
</feature>
<reference evidence="8 9" key="1">
    <citation type="journal article" date="2018" name="Sci. Rep.">
        <title>Comparative genomics provides insights into the lifestyle and reveals functional heterogeneity of dark septate endophytic fungi.</title>
        <authorList>
            <person name="Knapp D.G."/>
            <person name="Nemeth J.B."/>
            <person name="Barry K."/>
            <person name="Hainaut M."/>
            <person name="Henrissat B."/>
            <person name="Johnson J."/>
            <person name="Kuo A."/>
            <person name="Lim J.H.P."/>
            <person name="Lipzen A."/>
            <person name="Nolan M."/>
            <person name="Ohm R.A."/>
            <person name="Tamas L."/>
            <person name="Grigoriev I.V."/>
            <person name="Spatafora J.W."/>
            <person name="Nagy L.G."/>
            <person name="Kovacs G.M."/>
        </authorList>
    </citation>
    <scope>NUCLEOTIDE SEQUENCE [LARGE SCALE GENOMIC DNA]</scope>
    <source>
        <strain evidence="8 9">DSE2036</strain>
    </source>
</reference>
<keyword evidence="4 6" id="KW-1133">Transmembrane helix</keyword>
<dbReference type="InterPro" id="IPR020846">
    <property type="entry name" value="MFS_dom"/>
</dbReference>
<feature type="transmembrane region" description="Helical" evidence="6">
    <location>
        <begin position="249"/>
        <end position="267"/>
    </location>
</feature>
<protein>
    <submittedName>
        <fullName evidence="8">MFS general substrate transporter</fullName>
    </submittedName>
</protein>
<evidence type="ECO:0000256" key="5">
    <source>
        <dbReference type="ARBA" id="ARBA00023136"/>
    </source>
</evidence>
<dbReference type="PANTHER" id="PTHR23501">
    <property type="entry name" value="MAJOR FACILITATOR SUPERFAMILY"/>
    <property type="match status" value="1"/>
</dbReference>
<evidence type="ECO:0000256" key="3">
    <source>
        <dbReference type="ARBA" id="ARBA00022692"/>
    </source>
</evidence>
<evidence type="ECO:0000256" key="6">
    <source>
        <dbReference type="SAM" id="Phobius"/>
    </source>
</evidence>
<dbReference type="PROSITE" id="PS00216">
    <property type="entry name" value="SUGAR_TRANSPORT_1"/>
    <property type="match status" value="1"/>
</dbReference>
<feature type="domain" description="Major facilitator superfamily (MFS) profile" evidence="7">
    <location>
        <begin position="48"/>
        <end position="499"/>
    </location>
</feature>
<feature type="transmembrane region" description="Helical" evidence="6">
    <location>
        <begin position="51"/>
        <end position="77"/>
    </location>
</feature>
<evidence type="ECO:0000313" key="8">
    <source>
        <dbReference type="EMBL" id="PVH95250.1"/>
    </source>
</evidence>
<keyword evidence="3 6" id="KW-0812">Transmembrane</keyword>
<dbReference type="InterPro" id="IPR005829">
    <property type="entry name" value="Sugar_transporter_CS"/>
</dbReference>
<feature type="transmembrane region" description="Helical" evidence="6">
    <location>
        <begin position="273"/>
        <end position="297"/>
    </location>
</feature>
<gene>
    <name evidence="8" type="ORF">DM02DRAFT_691200</name>
</gene>
<feature type="transmembrane region" description="Helical" evidence="6">
    <location>
        <begin position="89"/>
        <end position="108"/>
    </location>
</feature>
<dbReference type="PROSITE" id="PS50850">
    <property type="entry name" value="MFS"/>
    <property type="match status" value="1"/>
</dbReference>
<dbReference type="OrthoDB" id="4139357at2759"/>